<sequence>MGNDQSGPPPPPPPPDPAIAAQKAAAVAAAIRAQQEAEAQAAARRARQEAEAQAAARRAQQQAAEQAEKQRQLQLQQQQAAAQAAAAQAAESQRRAAAEAAARAAEQQRLAQMEIERAKAADELTKARAQIQSVSAQLASSQAQTQAQAAAATVARTEATDSGQSVTGHLFTDMGCWNDTPDRAISGGYVGTPGTDSYNTSRCYDLAKSRGHNIFAVQAGFACFTGLDMRDNYKKYGAAPGACSVGGGSWVNHVYKINSPEVVIPHDVPQYSDWSVVPSLFGDFQTQASNLLKSLASVDTSNPAPYMTALDTDVNAIRDAATIQKLKVLNSQNIEEATGIFKTATDMSGPIQDSKNEAENLRRQISLSSGQNIGFEKNLLPLQILVGTLVGVIVLHFVAGALLPSVAASTLVLLALASGFGAAVYFAIHKQS</sequence>
<keyword evidence="2" id="KW-1133">Transmembrane helix</keyword>
<dbReference type="AlphaFoldDB" id="A0A6C0HJP9"/>
<keyword evidence="2" id="KW-0812">Transmembrane</keyword>
<keyword evidence="2" id="KW-0472">Membrane</keyword>
<organism evidence="3">
    <name type="scientific">viral metagenome</name>
    <dbReference type="NCBI Taxonomy" id="1070528"/>
    <lineage>
        <taxon>unclassified sequences</taxon>
        <taxon>metagenomes</taxon>
        <taxon>organismal metagenomes</taxon>
    </lineage>
</organism>
<name>A0A6C0HJP9_9ZZZZ</name>
<feature type="transmembrane region" description="Helical" evidence="2">
    <location>
        <begin position="405"/>
        <end position="428"/>
    </location>
</feature>
<reference evidence="3" key="1">
    <citation type="journal article" date="2020" name="Nature">
        <title>Giant virus diversity and host interactions through global metagenomics.</title>
        <authorList>
            <person name="Schulz F."/>
            <person name="Roux S."/>
            <person name="Paez-Espino D."/>
            <person name="Jungbluth S."/>
            <person name="Walsh D.A."/>
            <person name="Denef V.J."/>
            <person name="McMahon K.D."/>
            <person name="Konstantinidis K.T."/>
            <person name="Eloe-Fadrosh E.A."/>
            <person name="Kyrpides N.C."/>
            <person name="Woyke T."/>
        </authorList>
    </citation>
    <scope>NUCLEOTIDE SEQUENCE</scope>
    <source>
        <strain evidence="3">GVMAG-M-3300023184-135</strain>
    </source>
</reference>
<protein>
    <submittedName>
        <fullName evidence="3">Uncharacterized protein</fullName>
    </submittedName>
</protein>
<feature type="compositionally biased region" description="Low complexity" evidence="1">
    <location>
        <begin position="18"/>
        <end position="43"/>
    </location>
</feature>
<evidence type="ECO:0000256" key="2">
    <source>
        <dbReference type="SAM" id="Phobius"/>
    </source>
</evidence>
<proteinExistence type="predicted"/>
<feature type="compositionally biased region" description="Pro residues" evidence="1">
    <location>
        <begin position="7"/>
        <end position="17"/>
    </location>
</feature>
<accession>A0A6C0HJP9</accession>
<feature type="compositionally biased region" description="Low complexity" evidence="1">
    <location>
        <begin position="51"/>
        <end position="65"/>
    </location>
</feature>
<evidence type="ECO:0000256" key="1">
    <source>
        <dbReference type="SAM" id="MobiDB-lite"/>
    </source>
</evidence>
<evidence type="ECO:0000313" key="3">
    <source>
        <dbReference type="EMBL" id="QHT80891.1"/>
    </source>
</evidence>
<feature type="region of interest" description="Disordered" evidence="1">
    <location>
        <begin position="1"/>
        <end position="75"/>
    </location>
</feature>
<dbReference type="EMBL" id="MN739976">
    <property type="protein sequence ID" value="QHT80891.1"/>
    <property type="molecule type" value="Genomic_DNA"/>
</dbReference>
<feature type="transmembrane region" description="Helical" evidence="2">
    <location>
        <begin position="379"/>
        <end position="399"/>
    </location>
</feature>